<evidence type="ECO:0000313" key="2">
    <source>
        <dbReference type="WBParaSite" id="ES5_v2.g26545.t1"/>
    </source>
</evidence>
<dbReference type="WBParaSite" id="ES5_v2.g26545.t1">
    <property type="protein sequence ID" value="ES5_v2.g26545.t1"/>
    <property type="gene ID" value="ES5_v2.g26545"/>
</dbReference>
<evidence type="ECO:0000313" key="1">
    <source>
        <dbReference type="Proteomes" id="UP000887579"/>
    </source>
</evidence>
<reference evidence="2" key="1">
    <citation type="submission" date="2022-11" db="UniProtKB">
        <authorList>
            <consortium name="WormBaseParasite"/>
        </authorList>
    </citation>
    <scope>IDENTIFICATION</scope>
</reference>
<proteinExistence type="predicted"/>
<dbReference type="Proteomes" id="UP000887579">
    <property type="component" value="Unplaced"/>
</dbReference>
<protein>
    <submittedName>
        <fullName evidence="2">Glutathione S-transferase</fullName>
    </submittedName>
</protein>
<accession>A0AC34GAH4</accession>
<sequence>MVHYKLSYFDTRGLGEPIRLLFNYAKVDFEDFRFTREQWATIKPTTPIGKIPLLEFDGNFLVQSAAISRYLAKKFGLAGKDDLEQAKVDAIVDENKDFKKAIPWLMVKYEDVNGEKTKIVPEADVYLPLYKKYLQESGSGFLVKSGITFADFQVSEFLITLQQNAPEVIEKYPDLIKYLNRLKNLPQLKEYYASRKE</sequence>
<name>A0AC34GAH4_9BILA</name>
<organism evidence="1 2">
    <name type="scientific">Panagrolaimus sp. ES5</name>
    <dbReference type="NCBI Taxonomy" id="591445"/>
    <lineage>
        <taxon>Eukaryota</taxon>
        <taxon>Metazoa</taxon>
        <taxon>Ecdysozoa</taxon>
        <taxon>Nematoda</taxon>
        <taxon>Chromadorea</taxon>
        <taxon>Rhabditida</taxon>
        <taxon>Tylenchina</taxon>
        <taxon>Panagrolaimomorpha</taxon>
        <taxon>Panagrolaimoidea</taxon>
        <taxon>Panagrolaimidae</taxon>
        <taxon>Panagrolaimus</taxon>
    </lineage>
</organism>